<comment type="similarity">
    <text evidence="2">Belongs to the VAC14 family.</text>
</comment>
<comment type="caution">
    <text evidence="8">The sequence shown here is derived from an EMBL/GenBank/DDBJ whole genome shotgun (WGS) entry which is preliminary data.</text>
</comment>
<gene>
    <name evidence="8" type="ORF">G6F51_006222</name>
</gene>
<evidence type="ECO:0000256" key="1">
    <source>
        <dbReference type="ARBA" id="ARBA00004308"/>
    </source>
</evidence>
<dbReference type="InterPro" id="IPR021841">
    <property type="entry name" value="VAC14_Fig4p-bd"/>
</dbReference>
<comment type="subcellular location">
    <subcellularLocation>
        <location evidence="1">Endomembrane system</location>
    </subcellularLocation>
</comment>
<feature type="region of interest" description="Disordered" evidence="6">
    <location>
        <begin position="1236"/>
        <end position="1269"/>
    </location>
</feature>
<proteinExistence type="inferred from homology"/>
<evidence type="ECO:0000313" key="8">
    <source>
        <dbReference type="EMBL" id="KAG1544183.1"/>
    </source>
</evidence>
<dbReference type="PANTHER" id="PTHR16023">
    <property type="entry name" value="TAX1 BINDING PROTEIN-RELATED"/>
    <property type="match status" value="1"/>
</dbReference>
<sequence length="1269" mass="140963">MVNNDAIRKTIQKVENINTTPIQKEPIEAIFDPVIIEKEQETDETARTEKEQINETVTNDKEKIDETVVVEREQINDEPSVAYPTKDEIELGTASENNDVVDNDLPLKNIHVTSVSPSNDVEPVAPYTIDAAHETESTHSDNTLEEEHRDIVVKDTIKPLCDQLLNEPESKQPLDSVKVLVMQEQQEPQKQQIELLDSPLSAPATPALTPSNRRSAANSTCSRRSSDTSTTHHASIKDKLLQQITTNEASLNIPQIPDEYKMMSPPPVPSVSKSRFPSIRLKRKKTVNKKASEDSVPPAEPKLSVSSKIQDKLKKSGKRISKIFIRKAAALDIERLVREHEKSEESITQIVDALVQEFVYSNNPYARYGGLIGLAATSIALGQGVSKYLDIIVPPILTCFSNQDQKVRYYACESMYNIAKVAKGEVLRYFNSIFDALCKLSADSEISVKNGAELLDRLIKDIVSELATTYESLYSEPYNPPESGQELFTPSSLPRNTAFSLPRFIPLLSQRIYVRNSASRQFLVSWMCVLDSIPDLELVSFLPEFLDGLIRCLNDASEDVRVATGGLLQDFLGEIKEAAAARQIRQQNEFQIYLKDQKRKPKQIAAAITATSSVSSNSATPTVETTTPSNDAEDISEDVTEDTQVEAKEEASTVSSSVLDVEDEKIDAENDGHGKGTYVPGQGVIVQYAKIVEILVNHLSSTEEEIQKTALLWINAFIDIAKDVIIQFTPEIIKEVLPCLAHSVTAIRLIALDTNQKLQKLVLETSIVPTFPEPTSSVSDPSGSPQQIRLTQKMTSSNEGRDPFDYQATVANLRLQFLNQHEETRVASLDWLLMLHKKAPNKILMSDDGTFPALLKTLSDSSEEVVRRDLQLLAQISFYSDQDYFRGFMVSLLSLFSTDRRLLETRGSLIIRQLCMSLDPERIYCTMADILEVDDDLEFASIMIQNLNIILITASELSDLRKRLRNLDNKENQRLFNALYRSWCHNAISAFSLCLLSQAYEHASNMLQTFAELEITVNLLIQVDKLVQLLESPVFTYLRLQLLEPEKYPYLFKCLYGILMLLPQSSAFSTLRNRLSSVSSLGFLHVLPKSPIAATTTNAATSTTSTEKRQAAKAKIEEANAIRYQELLQHFKQVQARHEKQRRQSLLSAARTSTFTRSRRSKIAYGDGSGSPGSSQQNLQLGRDENMMSSNNKGLGILSNNAAINTTSSSAAVGTSGIRSGMANLGLASSATGSDANNSNMNANSSHAKSSGNTTGGTASRMMARRTRR</sequence>
<evidence type="ECO:0000259" key="7">
    <source>
        <dbReference type="Pfam" id="PF11916"/>
    </source>
</evidence>
<dbReference type="Proteomes" id="UP000717996">
    <property type="component" value="Unassembled WGS sequence"/>
</dbReference>
<feature type="compositionally biased region" description="Low complexity" evidence="6">
    <location>
        <begin position="219"/>
        <end position="231"/>
    </location>
</feature>
<feature type="repeat" description="HEAT" evidence="5">
    <location>
        <begin position="392"/>
        <end position="428"/>
    </location>
</feature>
<dbReference type="GO" id="GO:0006661">
    <property type="term" value="P:phosphatidylinositol biosynthetic process"/>
    <property type="evidence" value="ECO:0007669"/>
    <property type="project" value="InterPro"/>
</dbReference>
<evidence type="ECO:0000256" key="6">
    <source>
        <dbReference type="SAM" id="MobiDB-lite"/>
    </source>
</evidence>
<evidence type="ECO:0000256" key="3">
    <source>
        <dbReference type="ARBA" id="ARBA00022737"/>
    </source>
</evidence>
<dbReference type="AlphaFoldDB" id="A0A9P7CB83"/>
<feature type="compositionally biased region" description="Low complexity" evidence="6">
    <location>
        <begin position="1236"/>
        <end position="1251"/>
    </location>
</feature>
<feature type="domain" description="Vacuolar protein 14 C-terminal Fig4-binding" evidence="7">
    <location>
        <begin position="901"/>
        <end position="1078"/>
    </location>
</feature>
<dbReference type="GO" id="GO:0070772">
    <property type="term" value="C:PAS complex"/>
    <property type="evidence" value="ECO:0007669"/>
    <property type="project" value="InterPro"/>
</dbReference>
<feature type="region of interest" description="Disordered" evidence="6">
    <location>
        <begin position="196"/>
        <end position="236"/>
    </location>
</feature>
<evidence type="ECO:0000313" key="9">
    <source>
        <dbReference type="Proteomes" id="UP000717996"/>
    </source>
</evidence>
<keyword evidence="3" id="KW-0677">Repeat</keyword>
<dbReference type="GO" id="GO:0010008">
    <property type="term" value="C:endosome membrane"/>
    <property type="evidence" value="ECO:0007669"/>
    <property type="project" value="TreeGrafter"/>
</dbReference>
<feature type="region of interest" description="Disordered" evidence="6">
    <location>
        <begin position="284"/>
        <end position="303"/>
    </location>
</feature>
<reference evidence="8" key="1">
    <citation type="journal article" date="2020" name="Microb. Genom.">
        <title>Genetic diversity of clinical and environmental Mucorales isolates obtained from an investigation of mucormycosis cases among solid organ transplant recipients.</title>
        <authorList>
            <person name="Nguyen M.H."/>
            <person name="Kaul D."/>
            <person name="Muto C."/>
            <person name="Cheng S.J."/>
            <person name="Richter R.A."/>
            <person name="Bruno V.M."/>
            <person name="Liu G."/>
            <person name="Beyhan S."/>
            <person name="Sundermann A.J."/>
            <person name="Mounaud S."/>
            <person name="Pasculle A.W."/>
            <person name="Nierman W.C."/>
            <person name="Driscoll E."/>
            <person name="Cumbie R."/>
            <person name="Clancy C.J."/>
            <person name="Dupont C.L."/>
        </authorList>
    </citation>
    <scope>NUCLEOTIDE SEQUENCE</scope>
    <source>
        <strain evidence="8">GL16</strain>
    </source>
</reference>
<dbReference type="EMBL" id="JAANIT010000827">
    <property type="protein sequence ID" value="KAG1544183.1"/>
    <property type="molecule type" value="Genomic_DNA"/>
</dbReference>
<dbReference type="InterPro" id="IPR021133">
    <property type="entry name" value="HEAT_type_2"/>
</dbReference>
<feature type="region of interest" description="Disordered" evidence="6">
    <location>
        <begin position="615"/>
        <end position="654"/>
    </location>
</feature>
<keyword evidence="4" id="KW-0472">Membrane</keyword>
<feature type="region of interest" description="Disordered" evidence="6">
    <location>
        <begin position="1139"/>
        <end position="1179"/>
    </location>
</feature>
<dbReference type="PANTHER" id="PTHR16023:SF0">
    <property type="entry name" value="PROTEIN VAC14 HOMOLOG"/>
    <property type="match status" value="1"/>
</dbReference>
<feature type="compositionally biased region" description="Low complexity" evidence="6">
    <location>
        <begin position="196"/>
        <end position="211"/>
    </location>
</feature>
<dbReference type="GO" id="GO:0000329">
    <property type="term" value="C:fungal-type vacuole membrane"/>
    <property type="evidence" value="ECO:0007669"/>
    <property type="project" value="TreeGrafter"/>
</dbReference>
<dbReference type="InterPro" id="IPR016024">
    <property type="entry name" value="ARM-type_fold"/>
</dbReference>
<evidence type="ECO:0000256" key="4">
    <source>
        <dbReference type="ARBA" id="ARBA00023136"/>
    </source>
</evidence>
<dbReference type="Pfam" id="PF12755">
    <property type="entry name" value="Vac14_Fab1_bd"/>
    <property type="match status" value="1"/>
</dbReference>
<name>A0A9P7CB83_RHIOR</name>
<evidence type="ECO:0000256" key="5">
    <source>
        <dbReference type="PROSITE-ProRule" id="PRU00103"/>
    </source>
</evidence>
<dbReference type="InterPro" id="IPR026825">
    <property type="entry name" value="Vac14"/>
</dbReference>
<accession>A0A9P7CB83</accession>
<evidence type="ECO:0000256" key="2">
    <source>
        <dbReference type="ARBA" id="ARBA00010225"/>
    </source>
</evidence>
<organism evidence="8 9">
    <name type="scientific">Rhizopus oryzae</name>
    <name type="common">Mucormycosis agent</name>
    <name type="synonym">Rhizopus arrhizus var. delemar</name>
    <dbReference type="NCBI Taxonomy" id="64495"/>
    <lineage>
        <taxon>Eukaryota</taxon>
        <taxon>Fungi</taxon>
        <taxon>Fungi incertae sedis</taxon>
        <taxon>Mucoromycota</taxon>
        <taxon>Mucoromycotina</taxon>
        <taxon>Mucoromycetes</taxon>
        <taxon>Mucorales</taxon>
        <taxon>Mucorineae</taxon>
        <taxon>Rhizopodaceae</taxon>
        <taxon>Rhizopus</taxon>
    </lineage>
</organism>
<dbReference type="Gene3D" id="1.25.10.10">
    <property type="entry name" value="Leucine-rich Repeat Variant"/>
    <property type="match status" value="2"/>
</dbReference>
<dbReference type="InterPro" id="IPR011989">
    <property type="entry name" value="ARM-like"/>
</dbReference>
<dbReference type="Pfam" id="PF11916">
    <property type="entry name" value="Vac14_Fig4_bd"/>
    <property type="match status" value="1"/>
</dbReference>
<protein>
    <recommendedName>
        <fullName evidence="7">Vacuolar protein 14 C-terminal Fig4-binding domain-containing protein</fullName>
    </recommendedName>
</protein>
<dbReference type="SUPFAM" id="SSF48371">
    <property type="entry name" value="ARM repeat"/>
    <property type="match status" value="1"/>
</dbReference>
<feature type="compositionally biased region" description="Acidic residues" evidence="6">
    <location>
        <begin position="631"/>
        <end position="644"/>
    </location>
</feature>
<dbReference type="PROSITE" id="PS50077">
    <property type="entry name" value="HEAT_REPEAT"/>
    <property type="match status" value="1"/>
</dbReference>